<keyword evidence="4" id="KW-0677">Repeat</keyword>
<keyword evidence="5" id="KW-0106">Calcium</keyword>
<evidence type="ECO:0000256" key="1">
    <source>
        <dbReference type="ARBA" id="ARBA00004496"/>
    </source>
</evidence>
<comment type="subcellular location">
    <subcellularLocation>
        <location evidence="1">Cytoplasm</location>
    </subcellularLocation>
</comment>
<evidence type="ECO:0000256" key="6">
    <source>
        <dbReference type="SAM" id="MobiDB-lite"/>
    </source>
</evidence>
<keyword evidence="3" id="KW-0479">Metal-binding</keyword>
<keyword evidence="9" id="KW-1185">Reference proteome</keyword>
<name>A0A9W8BA55_9FUNG</name>
<dbReference type="OrthoDB" id="186625at2759"/>
<reference evidence="8" key="1">
    <citation type="submission" date="2022-07" db="EMBL/GenBank/DDBJ databases">
        <title>Phylogenomic reconstructions and comparative analyses of Kickxellomycotina fungi.</title>
        <authorList>
            <person name="Reynolds N.K."/>
            <person name="Stajich J.E."/>
            <person name="Barry K."/>
            <person name="Grigoriev I.V."/>
            <person name="Crous P."/>
            <person name="Smith M.E."/>
        </authorList>
    </citation>
    <scope>NUCLEOTIDE SEQUENCE</scope>
    <source>
        <strain evidence="8">RSA 567</strain>
    </source>
</reference>
<feature type="compositionally biased region" description="Pro residues" evidence="6">
    <location>
        <begin position="64"/>
        <end position="93"/>
    </location>
</feature>
<feature type="compositionally biased region" description="Gly residues" evidence="6">
    <location>
        <begin position="29"/>
        <end position="42"/>
    </location>
</feature>
<dbReference type="PANTHER" id="PTHR46212:SF3">
    <property type="entry name" value="GH27120P"/>
    <property type="match status" value="1"/>
</dbReference>
<dbReference type="PROSITE" id="PS50222">
    <property type="entry name" value="EF_HAND_2"/>
    <property type="match status" value="3"/>
</dbReference>
<feature type="region of interest" description="Disordered" evidence="6">
    <location>
        <begin position="1"/>
        <end position="106"/>
    </location>
</feature>
<feature type="domain" description="EF-hand" evidence="7">
    <location>
        <begin position="170"/>
        <end position="205"/>
    </location>
</feature>
<evidence type="ECO:0000256" key="4">
    <source>
        <dbReference type="ARBA" id="ARBA00022737"/>
    </source>
</evidence>
<dbReference type="Pfam" id="PF13499">
    <property type="entry name" value="EF-hand_7"/>
    <property type="match status" value="2"/>
</dbReference>
<dbReference type="AlphaFoldDB" id="A0A9W8BA55"/>
<feature type="domain" description="EF-hand" evidence="7">
    <location>
        <begin position="103"/>
        <end position="138"/>
    </location>
</feature>
<dbReference type="InterPro" id="IPR011992">
    <property type="entry name" value="EF-hand-dom_pair"/>
</dbReference>
<feature type="compositionally biased region" description="Low complexity" evidence="6">
    <location>
        <begin position="17"/>
        <end position="28"/>
    </location>
</feature>
<evidence type="ECO:0000313" key="8">
    <source>
        <dbReference type="EMBL" id="KAJ1984594.1"/>
    </source>
</evidence>
<dbReference type="GO" id="GO:0005737">
    <property type="term" value="C:cytoplasm"/>
    <property type="evidence" value="ECO:0007669"/>
    <property type="project" value="UniProtKB-SubCell"/>
</dbReference>
<dbReference type="SMART" id="SM00054">
    <property type="entry name" value="EFh"/>
    <property type="match status" value="4"/>
</dbReference>
<proteinExistence type="predicted"/>
<dbReference type="PANTHER" id="PTHR46212">
    <property type="entry name" value="PEFLIN"/>
    <property type="match status" value="1"/>
</dbReference>
<dbReference type="GO" id="GO:0048306">
    <property type="term" value="F:calcium-dependent protein binding"/>
    <property type="evidence" value="ECO:0007669"/>
    <property type="project" value="UniProtKB-ARBA"/>
</dbReference>
<evidence type="ECO:0000256" key="3">
    <source>
        <dbReference type="ARBA" id="ARBA00022723"/>
    </source>
</evidence>
<evidence type="ECO:0000256" key="2">
    <source>
        <dbReference type="ARBA" id="ARBA00022490"/>
    </source>
</evidence>
<dbReference type="InterPro" id="IPR051426">
    <property type="entry name" value="Peflin/Sorcin_CaBP"/>
</dbReference>
<dbReference type="PROSITE" id="PS00018">
    <property type="entry name" value="EF_HAND_1"/>
    <property type="match status" value="2"/>
</dbReference>
<feature type="compositionally biased region" description="Low complexity" evidence="6">
    <location>
        <begin position="94"/>
        <end position="103"/>
    </location>
</feature>
<accession>A0A9W8BA55</accession>
<feature type="domain" description="EF-hand" evidence="7">
    <location>
        <begin position="140"/>
        <end position="166"/>
    </location>
</feature>
<evidence type="ECO:0000256" key="5">
    <source>
        <dbReference type="ARBA" id="ARBA00022837"/>
    </source>
</evidence>
<keyword evidence="2" id="KW-0963">Cytoplasm</keyword>
<evidence type="ECO:0000259" key="7">
    <source>
        <dbReference type="PROSITE" id="PS50222"/>
    </source>
</evidence>
<dbReference type="InterPro" id="IPR018247">
    <property type="entry name" value="EF_Hand_1_Ca_BS"/>
</dbReference>
<dbReference type="Proteomes" id="UP001151582">
    <property type="component" value="Unassembled WGS sequence"/>
</dbReference>
<dbReference type="Gene3D" id="1.10.238.10">
    <property type="entry name" value="EF-hand"/>
    <property type="match status" value="1"/>
</dbReference>
<organism evidence="8 9">
    <name type="scientific">Dimargaris verticillata</name>
    <dbReference type="NCBI Taxonomy" id="2761393"/>
    <lineage>
        <taxon>Eukaryota</taxon>
        <taxon>Fungi</taxon>
        <taxon>Fungi incertae sedis</taxon>
        <taxon>Zoopagomycota</taxon>
        <taxon>Kickxellomycotina</taxon>
        <taxon>Dimargaritomycetes</taxon>
        <taxon>Dimargaritales</taxon>
        <taxon>Dimargaritaceae</taxon>
        <taxon>Dimargaris</taxon>
    </lineage>
</organism>
<dbReference type="SUPFAM" id="SSF47473">
    <property type="entry name" value="EF-hand"/>
    <property type="match status" value="1"/>
</dbReference>
<feature type="compositionally biased region" description="Low complexity" evidence="6">
    <location>
        <begin position="43"/>
        <end position="58"/>
    </location>
</feature>
<protein>
    <recommendedName>
        <fullName evidence="7">EF-hand domain-containing protein</fullName>
    </recommendedName>
</protein>
<dbReference type="InterPro" id="IPR002048">
    <property type="entry name" value="EF_hand_dom"/>
</dbReference>
<comment type="caution">
    <text evidence="8">The sequence shown here is derived from an EMBL/GenBank/DDBJ whole genome shotgun (WGS) entry which is preliminary data.</text>
</comment>
<sequence>MSYRPPPGGAGPGAGGYSAPYGQAPPYTQGGGAGGAYGGSGQFTGSQQFGQGQQSQQGYGYGGRPPPNSGYGAPPPQGGYGAPYPPQRPPPQQPQGNPVGGTPDQNTLWSWFAAVDADRSGALTADELQRALMNGDWSPFNMETVRMMVNMFDRDNSGTITFDEFKGLWKYIEDWKQCFFKFDRDRSGSIDAQELTHALRTFGYNVPPSVINLLIRKFDIKAGNVKSKTGTGNVTFDNFIQACVTIRTLTESFQRFDTDQDGWVNINYEQFLTLVVNGR</sequence>
<gene>
    <name evidence="8" type="ORF">H4R34_000566</name>
</gene>
<dbReference type="GO" id="GO:0005509">
    <property type="term" value="F:calcium ion binding"/>
    <property type="evidence" value="ECO:0007669"/>
    <property type="project" value="InterPro"/>
</dbReference>
<evidence type="ECO:0000313" key="9">
    <source>
        <dbReference type="Proteomes" id="UP001151582"/>
    </source>
</evidence>
<dbReference type="EMBL" id="JANBQB010000015">
    <property type="protein sequence ID" value="KAJ1984594.1"/>
    <property type="molecule type" value="Genomic_DNA"/>
</dbReference>